<accession>A0A382FKA8</accession>
<dbReference type="AlphaFoldDB" id="A0A382FKA8"/>
<dbReference type="InterPro" id="IPR029044">
    <property type="entry name" value="Nucleotide-diphossugar_trans"/>
</dbReference>
<protein>
    <recommendedName>
        <fullName evidence="2">Nucleotide-diphospho-sugar transferase domain-containing protein</fullName>
    </recommendedName>
</protein>
<gene>
    <name evidence="1" type="ORF">METZ01_LOCUS215919</name>
</gene>
<evidence type="ECO:0008006" key="2">
    <source>
        <dbReference type="Google" id="ProtNLM"/>
    </source>
</evidence>
<organism evidence="1">
    <name type="scientific">marine metagenome</name>
    <dbReference type="NCBI Taxonomy" id="408172"/>
    <lineage>
        <taxon>unclassified sequences</taxon>
        <taxon>metagenomes</taxon>
        <taxon>ecological metagenomes</taxon>
    </lineage>
</organism>
<dbReference type="Gene3D" id="3.90.550.10">
    <property type="entry name" value="Spore Coat Polysaccharide Biosynthesis Protein SpsA, Chain A"/>
    <property type="match status" value="1"/>
</dbReference>
<name>A0A382FKA8_9ZZZZ</name>
<proteinExistence type="predicted"/>
<dbReference type="SUPFAM" id="SSF53448">
    <property type="entry name" value="Nucleotide-diphospho-sugar transferases"/>
    <property type="match status" value="1"/>
</dbReference>
<dbReference type="EMBL" id="UINC01050288">
    <property type="protein sequence ID" value="SVB63065.1"/>
    <property type="molecule type" value="Genomic_DNA"/>
</dbReference>
<evidence type="ECO:0000313" key="1">
    <source>
        <dbReference type="EMBL" id="SVB63065.1"/>
    </source>
</evidence>
<reference evidence="1" key="1">
    <citation type="submission" date="2018-05" db="EMBL/GenBank/DDBJ databases">
        <authorList>
            <person name="Lanie J.A."/>
            <person name="Ng W.-L."/>
            <person name="Kazmierczak K.M."/>
            <person name="Andrzejewski T.M."/>
            <person name="Davidsen T.M."/>
            <person name="Wayne K.J."/>
            <person name="Tettelin H."/>
            <person name="Glass J.I."/>
            <person name="Rusch D."/>
            <person name="Podicherti R."/>
            <person name="Tsui H.-C.T."/>
            <person name="Winkler M.E."/>
        </authorList>
    </citation>
    <scope>NUCLEOTIDE SEQUENCE</scope>
</reference>
<sequence>MDVNFRHDRLKKNHPEVFKMKRLIFQVAVGTPNKLYELCIKSVAEYCKKYQIEHIVLREPKLRIRPDINRTGRSKQAVSRLGYLPIYEKENAFEYLRTHDQVCIVDSDIYIKAIAPNIFDLLPSDCSFGGVIERQMPLTKKYFNKIRKYSKNAFKNLTDVNWKWNTNGAEFFNMGLMLMNKNISWYLKNETPKQFLSRPEFKDFVDGVGFYKWSTDQMLLNWWVKTEKMAVKHLDWKWNALYTAVEDNKLKEAYFVHFFLKDLLPNKGEEIESLLKKING</sequence>